<dbReference type="EMBL" id="QQSY01000002">
    <property type="protein sequence ID" value="RDI99144.1"/>
    <property type="molecule type" value="Genomic_DNA"/>
</dbReference>
<feature type="domain" description="Multidrug resistance protein MdtA-like barrel-sandwich hybrid" evidence="5">
    <location>
        <begin position="65"/>
        <end position="205"/>
    </location>
</feature>
<evidence type="ECO:0000313" key="8">
    <source>
        <dbReference type="EMBL" id="RDI99144.1"/>
    </source>
</evidence>
<comment type="similarity">
    <text evidence="2">Belongs to the membrane fusion protein (MFP) (TC 8.A.1) family.</text>
</comment>
<organism evidence="8 9">
    <name type="scientific">Dyella solisilvae</name>
    <dbReference type="NCBI Taxonomy" id="1920168"/>
    <lineage>
        <taxon>Bacteria</taxon>
        <taxon>Pseudomonadati</taxon>
        <taxon>Pseudomonadota</taxon>
        <taxon>Gammaproteobacteria</taxon>
        <taxon>Lysobacterales</taxon>
        <taxon>Rhodanobacteraceae</taxon>
        <taxon>Dyella</taxon>
    </lineage>
</organism>
<dbReference type="Pfam" id="PF25876">
    <property type="entry name" value="HH_MFP_RND"/>
    <property type="match status" value="1"/>
</dbReference>
<evidence type="ECO:0000256" key="3">
    <source>
        <dbReference type="SAM" id="Coils"/>
    </source>
</evidence>
<dbReference type="Pfam" id="PF25944">
    <property type="entry name" value="Beta-barrel_RND"/>
    <property type="match status" value="1"/>
</dbReference>
<feature type="domain" description="Multidrug resistance protein MdtA-like beta-barrel" evidence="6">
    <location>
        <begin position="232"/>
        <end position="293"/>
    </location>
</feature>
<evidence type="ECO:0000256" key="1">
    <source>
        <dbReference type="ARBA" id="ARBA00004519"/>
    </source>
</evidence>
<evidence type="ECO:0000313" key="9">
    <source>
        <dbReference type="Proteomes" id="UP000254711"/>
    </source>
</evidence>
<dbReference type="Pfam" id="PF25967">
    <property type="entry name" value="RND-MFP_C"/>
    <property type="match status" value="1"/>
</dbReference>
<dbReference type="AlphaFoldDB" id="A0A370K920"/>
<comment type="subcellular location">
    <subcellularLocation>
        <location evidence="1">Cell inner membrane</location>
        <topology evidence="1">Lipid-anchor</topology>
    </subcellularLocation>
</comment>
<dbReference type="Gene3D" id="2.40.50.100">
    <property type="match status" value="1"/>
</dbReference>
<feature type="coiled-coil region" evidence="3">
    <location>
        <begin position="126"/>
        <end position="160"/>
    </location>
</feature>
<dbReference type="Gene3D" id="2.40.30.170">
    <property type="match status" value="1"/>
</dbReference>
<accession>A0A370K920</accession>
<dbReference type="GO" id="GO:0022857">
    <property type="term" value="F:transmembrane transporter activity"/>
    <property type="evidence" value="ECO:0007669"/>
    <property type="project" value="InterPro"/>
</dbReference>
<dbReference type="InterPro" id="IPR058624">
    <property type="entry name" value="MdtA-like_HH"/>
</dbReference>
<dbReference type="RefSeq" id="WP_114825229.1">
    <property type="nucleotide sequence ID" value="NZ_QQSY01000002.1"/>
</dbReference>
<dbReference type="InterPro" id="IPR058627">
    <property type="entry name" value="MdtA-like_C"/>
</dbReference>
<dbReference type="InterPro" id="IPR006143">
    <property type="entry name" value="RND_pump_MFP"/>
</dbReference>
<dbReference type="Pfam" id="PF25917">
    <property type="entry name" value="BSH_RND"/>
    <property type="match status" value="1"/>
</dbReference>
<keyword evidence="3" id="KW-0175">Coiled coil</keyword>
<evidence type="ECO:0000259" key="7">
    <source>
        <dbReference type="Pfam" id="PF25967"/>
    </source>
</evidence>
<dbReference type="FunFam" id="2.40.420.20:FF:000001">
    <property type="entry name" value="Efflux RND transporter periplasmic adaptor subunit"/>
    <property type="match status" value="1"/>
</dbReference>
<dbReference type="OrthoDB" id="9816569at2"/>
<dbReference type="PANTHER" id="PTHR30158">
    <property type="entry name" value="ACRA/E-RELATED COMPONENT OF DRUG EFFLUX TRANSPORTER"/>
    <property type="match status" value="1"/>
</dbReference>
<gene>
    <name evidence="8" type="ORF">DVT68_11755</name>
</gene>
<dbReference type="NCBIfam" id="TIGR01730">
    <property type="entry name" value="RND_mfp"/>
    <property type="match status" value="1"/>
</dbReference>
<dbReference type="SUPFAM" id="SSF111369">
    <property type="entry name" value="HlyD-like secretion proteins"/>
    <property type="match status" value="1"/>
</dbReference>
<dbReference type="Proteomes" id="UP000254711">
    <property type="component" value="Unassembled WGS sequence"/>
</dbReference>
<reference evidence="8 9" key="1">
    <citation type="submission" date="2018-07" db="EMBL/GenBank/DDBJ databases">
        <title>Dyella solisilvae sp. nov., isolated from the pine and broad-leaved mixed forest soil.</title>
        <authorList>
            <person name="Gao Z."/>
            <person name="Qiu L."/>
        </authorList>
    </citation>
    <scope>NUCLEOTIDE SEQUENCE [LARGE SCALE GENOMIC DNA]</scope>
    <source>
        <strain evidence="8 9">DHG54</strain>
    </source>
</reference>
<evidence type="ECO:0000259" key="5">
    <source>
        <dbReference type="Pfam" id="PF25917"/>
    </source>
</evidence>
<dbReference type="PANTHER" id="PTHR30158:SF26">
    <property type="entry name" value="RESISTANCE-NODULATION-CELL DIVISION (RND) MULTIDRUG EFFLUX MEMBRANE FUSION PROTEIN MEXE"/>
    <property type="match status" value="1"/>
</dbReference>
<name>A0A370K920_9GAMM</name>
<keyword evidence="9" id="KW-1185">Reference proteome</keyword>
<sequence>MKKRWILAILTLAVVGGSWALLGHSSDTHAQAGPPPPPAVTVAQVLVRPVDDADEFTGRLQAVDTIQLRPRVSGYVDSVHFTEGAIVRKGDLLFRIDPRPYQAEVDRLSANLSQSKSEQALAQSNAERAERLLEQHAIAKEEAEREATAAQSAKAQVASTTAALDAARLNLGFTEVRAPIDGRVSNALVTPGNLVTSNDVLTSVVSIDPIYAYFDVDEHSYLKFDRLRREHGGSPDISMALADEQGFPHTGRVDFVDNQLRAGSGTIRLRAVFDNADSRYTPGLYVRIQLRSDSRTPRALVDDRAIATDLGNKFVYVIDKDRKVEYRRVVTGPLLDGLRVVTEGLDAKDTVVVSGIQHVRPGVEVNPTKVAMETRSLDPNKQIAMAGSSGGKNAAQQK</sequence>
<dbReference type="InterPro" id="IPR058626">
    <property type="entry name" value="MdtA-like_b-barrel"/>
</dbReference>
<dbReference type="GO" id="GO:0046677">
    <property type="term" value="P:response to antibiotic"/>
    <property type="evidence" value="ECO:0007669"/>
    <property type="project" value="TreeGrafter"/>
</dbReference>
<evidence type="ECO:0000256" key="2">
    <source>
        <dbReference type="ARBA" id="ARBA00009477"/>
    </source>
</evidence>
<dbReference type="Gene3D" id="1.10.287.470">
    <property type="entry name" value="Helix hairpin bin"/>
    <property type="match status" value="1"/>
</dbReference>
<dbReference type="Gene3D" id="2.40.420.20">
    <property type="match status" value="1"/>
</dbReference>
<comment type="caution">
    <text evidence="8">The sequence shown here is derived from an EMBL/GenBank/DDBJ whole genome shotgun (WGS) entry which is preliminary data.</text>
</comment>
<dbReference type="InterPro" id="IPR058625">
    <property type="entry name" value="MdtA-like_BSH"/>
</dbReference>
<evidence type="ECO:0000259" key="4">
    <source>
        <dbReference type="Pfam" id="PF25876"/>
    </source>
</evidence>
<dbReference type="GO" id="GO:0005886">
    <property type="term" value="C:plasma membrane"/>
    <property type="evidence" value="ECO:0007669"/>
    <property type="project" value="UniProtKB-SubCell"/>
</dbReference>
<evidence type="ECO:0000259" key="6">
    <source>
        <dbReference type="Pfam" id="PF25944"/>
    </source>
</evidence>
<feature type="domain" description="Multidrug resistance protein MdtA-like alpha-helical hairpin" evidence="4">
    <location>
        <begin position="106"/>
        <end position="174"/>
    </location>
</feature>
<protein>
    <submittedName>
        <fullName evidence="8">Efflux RND transporter periplasmic adaptor subunit</fullName>
    </submittedName>
</protein>
<proteinExistence type="inferred from homology"/>
<feature type="domain" description="Multidrug resistance protein MdtA-like C-terminal permuted SH3" evidence="7">
    <location>
        <begin position="310"/>
        <end position="357"/>
    </location>
</feature>